<dbReference type="InterPro" id="IPR036047">
    <property type="entry name" value="F-box-like_dom_sf"/>
</dbReference>
<dbReference type="Gene3D" id="1.20.1280.50">
    <property type="match status" value="1"/>
</dbReference>
<proteinExistence type="predicted"/>
<dbReference type="SUPFAM" id="SSF81383">
    <property type="entry name" value="F-box domain"/>
    <property type="match status" value="1"/>
</dbReference>
<dbReference type="Gene3D" id="3.80.10.10">
    <property type="entry name" value="Ribonuclease Inhibitor"/>
    <property type="match status" value="2"/>
</dbReference>
<dbReference type="SUPFAM" id="SSF52047">
    <property type="entry name" value="RNI-like"/>
    <property type="match status" value="1"/>
</dbReference>
<dbReference type="GO" id="GO:0031146">
    <property type="term" value="P:SCF-dependent proteasomal ubiquitin-dependent protein catabolic process"/>
    <property type="evidence" value="ECO:0007669"/>
    <property type="project" value="TreeGrafter"/>
</dbReference>
<comment type="caution">
    <text evidence="2">The sequence shown here is derived from an EMBL/GenBank/DDBJ whole genome shotgun (WGS) entry which is preliminary data.</text>
</comment>
<dbReference type="InterPro" id="IPR001810">
    <property type="entry name" value="F-box_dom"/>
</dbReference>
<dbReference type="EMBL" id="NBIV01000016">
    <property type="protein sequence ID" value="PXF48063.1"/>
    <property type="molecule type" value="Genomic_DNA"/>
</dbReference>
<evidence type="ECO:0000259" key="1">
    <source>
        <dbReference type="Pfam" id="PF12937"/>
    </source>
</evidence>
<dbReference type="Proteomes" id="UP000247409">
    <property type="component" value="Unassembled WGS sequence"/>
</dbReference>
<dbReference type="STRING" id="448386.A0A2V3J177"/>
<protein>
    <recommendedName>
        <fullName evidence="1">F-box domain-containing protein</fullName>
    </recommendedName>
</protein>
<dbReference type="PANTHER" id="PTHR13318">
    <property type="entry name" value="PARTNER OF PAIRED, ISOFORM B-RELATED"/>
    <property type="match status" value="1"/>
</dbReference>
<dbReference type="GO" id="GO:0019005">
    <property type="term" value="C:SCF ubiquitin ligase complex"/>
    <property type="evidence" value="ECO:0007669"/>
    <property type="project" value="TreeGrafter"/>
</dbReference>
<organism evidence="2 3">
    <name type="scientific">Gracilariopsis chorda</name>
    <dbReference type="NCBI Taxonomy" id="448386"/>
    <lineage>
        <taxon>Eukaryota</taxon>
        <taxon>Rhodophyta</taxon>
        <taxon>Florideophyceae</taxon>
        <taxon>Rhodymeniophycidae</taxon>
        <taxon>Gracilariales</taxon>
        <taxon>Gracilariaceae</taxon>
        <taxon>Gracilariopsis</taxon>
    </lineage>
</organism>
<dbReference type="InterPro" id="IPR032675">
    <property type="entry name" value="LRR_dom_sf"/>
</dbReference>
<keyword evidence="3" id="KW-1185">Reference proteome</keyword>
<gene>
    <name evidence="2" type="ORF">BWQ96_02015</name>
</gene>
<evidence type="ECO:0000313" key="3">
    <source>
        <dbReference type="Proteomes" id="UP000247409"/>
    </source>
</evidence>
<sequence>MLPSSSRNNSLESALTTTHPLLQPDILQIVFSYLTPVPDLCQAYQVCTTWAKVASTPLLWRHVIVVDPPTPFATAHKSPWPIIEPILTRPPRETRAAKRARLSRSPLPQHNARGAKRAVHVISKRAGQLLQTLHLHRFCQRVSDPDYLVSDEQLDDLANRCGPSLQQFSVINSRAEVAGWVSFAECCYNLKVLHIIACPTLRTGHIGPILDFLPCLEDLSLRKCSQLRGIAFKIQLNSVRSSLKRIDISMTNISHIFIRELALEFPRLEHFVANNCPSLTISCRPFRLQHERANMFPNLVNLQLNYIEYFSECWISLVSNHCPRLAALGASVMDYGSLHSLFDEQAPPIEQLSLSGREVDDHLWQMIFEKVGSTLVHCDLSRTKTTCALTVHEGQQFSALESLNLSDTRATDESVRKIISIAPHLKHLKLTRCRGVKDRDFRRNPLRTTTSPKP</sequence>
<dbReference type="AlphaFoldDB" id="A0A2V3J177"/>
<reference evidence="2 3" key="1">
    <citation type="journal article" date="2018" name="Mol. Biol. Evol.">
        <title>Analysis of the draft genome of the red seaweed Gracilariopsis chorda provides insights into genome size evolution in Rhodophyta.</title>
        <authorList>
            <person name="Lee J."/>
            <person name="Yang E.C."/>
            <person name="Graf L."/>
            <person name="Yang J.H."/>
            <person name="Qiu H."/>
            <person name="Zel Zion U."/>
            <person name="Chan C.X."/>
            <person name="Stephens T.G."/>
            <person name="Weber A.P.M."/>
            <person name="Boo G.H."/>
            <person name="Boo S.M."/>
            <person name="Kim K.M."/>
            <person name="Shin Y."/>
            <person name="Jung M."/>
            <person name="Lee S.J."/>
            <person name="Yim H.S."/>
            <person name="Lee J.H."/>
            <person name="Bhattacharya D."/>
            <person name="Yoon H.S."/>
        </authorList>
    </citation>
    <scope>NUCLEOTIDE SEQUENCE [LARGE SCALE GENOMIC DNA]</scope>
    <source>
        <strain evidence="2 3">SKKU-2015</strain>
        <tissue evidence="2">Whole body</tissue>
    </source>
</reference>
<accession>A0A2V3J177</accession>
<dbReference type="OrthoDB" id="10257471at2759"/>
<evidence type="ECO:0000313" key="2">
    <source>
        <dbReference type="EMBL" id="PXF48063.1"/>
    </source>
</evidence>
<feature type="domain" description="F-box" evidence="1">
    <location>
        <begin position="24"/>
        <end position="63"/>
    </location>
</feature>
<name>A0A2V3J177_9FLOR</name>
<dbReference type="Pfam" id="PF12937">
    <property type="entry name" value="F-box-like"/>
    <property type="match status" value="1"/>
</dbReference>